<name>A0A0G2FHY1_9PEZI</name>
<reference evidence="1 2" key="2">
    <citation type="submission" date="2015-05" db="EMBL/GenBank/DDBJ databases">
        <authorList>
            <person name="Morales-Cruz A."/>
            <person name="Amrine K.C."/>
            <person name="Cantu D."/>
        </authorList>
    </citation>
    <scope>NUCLEOTIDE SEQUENCE [LARGE SCALE GENOMIC DNA]</scope>
    <source>
        <strain evidence="1">DA912</strain>
    </source>
</reference>
<accession>A0A0G2FHY1</accession>
<dbReference type="EMBL" id="LCUC01000232">
    <property type="protein sequence ID" value="KKY33736.1"/>
    <property type="molecule type" value="Genomic_DNA"/>
</dbReference>
<dbReference type="OrthoDB" id="5236843at2759"/>
<evidence type="ECO:0000313" key="2">
    <source>
        <dbReference type="Proteomes" id="UP000034680"/>
    </source>
</evidence>
<comment type="caution">
    <text evidence="1">The sequence shown here is derived from an EMBL/GenBank/DDBJ whole genome shotgun (WGS) entry which is preliminary data.</text>
</comment>
<protein>
    <recommendedName>
        <fullName evidence="3">Apple domain-containing protein</fullName>
    </recommendedName>
</protein>
<keyword evidence="2" id="KW-1185">Reference proteome</keyword>
<proteinExistence type="predicted"/>
<dbReference type="AlphaFoldDB" id="A0A0G2FHY1"/>
<gene>
    <name evidence="1" type="ORF">UCDDA912_g06290</name>
</gene>
<evidence type="ECO:0008006" key="3">
    <source>
        <dbReference type="Google" id="ProtNLM"/>
    </source>
</evidence>
<organism evidence="1 2">
    <name type="scientific">Diaporthe ampelina</name>
    <dbReference type="NCBI Taxonomy" id="1214573"/>
    <lineage>
        <taxon>Eukaryota</taxon>
        <taxon>Fungi</taxon>
        <taxon>Dikarya</taxon>
        <taxon>Ascomycota</taxon>
        <taxon>Pezizomycotina</taxon>
        <taxon>Sordariomycetes</taxon>
        <taxon>Sordariomycetidae</taxon>
        <taxon>Diaporthales</taxon>
        <taxon>Diaporthaceae</taxon>
        <taxon>Diaporthe</taxon>
    </lineage>
</organism>
<dbReference type="Proteomes" id="UP000034680">
    <property type="component" value="Unassembled WGS sequence"/>
</dbReference>
<reference evidence="1 2" key="1">
    <citation type="submission" date="2015-05" db="EMBL/GenBank/DDBJ databases">
        <title>Distinctive expansion of gene families associated with plant cell wall degradation and secondary metabolism in the genomes of grapevine trunk pathogens.</title>
        <authorList>
            <person name="Lawrence D.P."/>
            <person name="Travadon R."/>
            <person name="Rolshausen P.E."/>
            <person name="Baumgartner K."/>
        </authorList>
    </citation>
    <scope>NUCLEOTIDE SEQUENCE [LARGE SCALE GENOMIC DNA]</scope>
    <source>
        <strain evidence="1">DA912</strain>
    </source>
</reference>
<evidence type="ECO:0000313" key="1">
    <source>
        <dbReference type="EMBL" id="KKY33736.1"/>
    </source>
</evidence>
<sequence length="159" mass="17620">MKVCSSPDQITRLMRPSYTAITMRHQRLPLKVRAALMRRVPHNLDSNLVGGDSFNELGIGIDQHFFTVEGEAFLVYCLTDFQTESSNIAQSLEPSISDCIGSCVTYNSENENTDSPCQGLTFGANLTRYRSANCFLKTGPLTKKPYTRDDFQAGAILLG</sequence>